<keyword evidence="1" id="KW-0413">Isomerase</keyword>
<dbReference type="PANTHER" id="PTHR38041:SF1">
    <property type="entry name" value="CHORISMATE MUTASE"/>
    <property type="match status" value="1"/>
</dbReference>
<dbReference type="PROSITE" id="PS51168">
    <property type="entry name" value="CHORISMATE_MUT_2"/>
    <property type="match status" value="1"/>
</dbReference>
<dbReference type="PANTHER" id="PTHR38041">
    <property type="entry name" value="CHORISMATE MUTASE"/>
    <property type="match status" value="1"/>
</dbReference>
<dbReference type="InterPro" id="IPR036263">
    <property type="entry name" value="Chorismate_II_sf"/>
</dbReference>
<evidence type="ECO:0000259" key="2">
    <source>
        <dbReference type="PROSITE" id="PS51168"/>
    </source>
</evidence>
<dbReference type="InterPro" id="IPR051331">
    <property type="entry name" value="Chorismate_mutase-related"/>
</dbReference>
<proteinExistence type="predicted"/>
<reference evidence="3 4" key="1">
    <citation type="submission" date="2016-05" db="EMBL/GenBank/DDBJ databases">
        <title>Whole genome sequencing of Tetragenococcus halophilus subsp. halophilus NISL 7118.</title>
        <authorList>
            <person name="Shiwa Y."/>
            <person name="Nishimura I."/>
            <person name="Yoshikawa H."/>
            <person name="Koyama Y."/>
            <person name="Oguma T."/>
        </authorList>
    </citation>
    <scope>NUCLEOTIDE SEQUENCE [LARGE SCALE GENOMIC DNA]</scope>
    <source>
        <strain evidence="3 4">NISL 7118</strain>
    </source>
</reference>
<comment type="caution">
    <text evidence="3">The sequence shown here is derived from an EMBL/GenBank/DDBJ whole genome shotgun (WGS) entry which is preliminary data.</text>
</comment>
<evidence type="ECO:0000313" key="3">
    <source>
        <dbReference type="EMBL" id="GBD67196.1"/>
    </source>
</evidence>
<dbReference type="SUPFAM" id="SSF48600">
    <property type="entry name" value="Chorismate mutase II"/>
    <property type="match status" value="1"/>
</dbReference>
<dbReference type="GO" id="GO:0046417">
    <property type="term" value="P:chorismate metabolic process"/>
    <property type="evidence" value="ECO:0007669"/>
    <property type="project" value="InterPro"/>
</dbReference>
<dbReference type="InterPro" id="IPR011279">
    <property type="entry name" value="Chorismate_mutase_GmP"/>
</dbReference>
<keyword evidence="4" id="KW-1185">Reference proteome</keyword>
<feature type="domain" description="Chorismate mutase" evidence="2">
    <location>
        <begin position="1"/>
        <end position="89"/>
    </location>
</feature>
<organism evidence="3 4">
    <name type="scientific">Tetragenococcus halophilus subsp. halophilus</name>
    <dbReference type="NCBI Taxonomy" id="1513897"/>
    <lineage>
        <taxon>Bacteria</taxon>
        <taxon>Bacillati</taxon>
        <taxon>Bacillota</taxon>
        <taxon>Bacilli</taxon>
        <taxon>Lactobacillales</taxon>
        <taxon>Enterococcaceae</taxon>
        <taxon>Tetragenococcus</taxon>
    </lineage>
</organism>
<evidence type="ECO:0000256" key="1">
    <source>
        <dbReference type="ARBA" id="ARBA00023235"/>
    </source>
</evidence>
<dbReference type="EMBL" id="BDEC01000001">
    <property type="protein sequence ID" value="GBD67196.1"/>
    <property type="molecule type" value="Genomic_DNA"/>
</dbReference>
<accession>A0A2H6CQC3</accession>
<dbReference type="Pfam" id="PF01817">
    <property type="entry name" value="CM_2"/>
    <property type="match status" value="1"/>
</dbReference>
<dbReference type="Proteomes" id="UP000236214">
    <property type="component" value="Unassembled WGS sequence"/>
</dbReference>
<evidence type="ECO:0000313" key="4">
    <source>
        <dbReference type="Proteomes" id="UP000236214"/>
    </source>
</evidence>
<dbReference type="GO" id="GO:0004106">
    <property type="term" value="F:chorismate mutase activity"/>
    <property type="evidence" value="ECO:0007669"/>
    <property type="project" value="InterPro"/>
</dbReference>
<dbReference type="Gene3D" id="1.20.59.10">
    <property type="entry name" value="Chorismate mutase"/>
    <property type="match status" value="1"/>
</dbReference>
<dbReference type="InterPro" id="IPR036979">
    <property type="entry name" value="CM_dom_sf"/>
</dbReference>
<sequence length="92" mass="10843">MTMNLEEARKLIDQADKELVPLIEQRMNAVVEVGKYKKEHNIPVLDENREKAVLDKIASYTENKDFEDSVRKIFQAIMDTTKEYQQEEIIDK</sequence>
<dbReference type="NCBIfam" id="TIGR01805">
    <property type="entry name" value="CM_mono_grmpos"/>
    <property type="match status" value="1"/>
</dbReference>
<dbReference type="InterPro" id="IPR002701">
    <property type="entry name" value="CM_II_prokaryot"/>
</dbReference>
<name>A0A2H6CQC3_TETHA</name>
<dbReference type="AlphaFoldDB" id="A0A2H6CQC3"/>
<gene>
    <name evidence="3" type="primary">aroQ</name>
    <name evidence="3" type="ORF">TEHN7118_0002</name>
</gene>
<dbReference type="GO" id="GO:0009697">
    <property type="term" value="P:salicylic acid biosynthetic process"/>
    <property type="evidence" value="ECO:0007669"/>
    <property type="project" value="TreeGrafter"/>
</dbReference>
<protein>
    <submittedName>
        <fullName evidence="3">Chorismate mutase</fullName>
    </submittedName>
</protein>
<dbReference type="SMART" id="SM00830">
    <property type="entry name" value="CM_2"/>
    <property type="match status" value="1"/>
</dbReference>